<keyword evidence="4" id="KW-0540">Nuclease</keyword>
<keyword evidence="5" id="KW-0378">Hydrolase</keyword>
<keyword evidence="3" id="KW-0963">Cytoplasm</keyword>
<evidence type="ECO:0000256" key="7">
    <source>
        <dbReference type="ARBA" id="ARBA00022884"/>
    </source>
</evidence>
<comment type="similarity">
    <text evidence="2">Belongs to the RNR ribonuclease family. RNase II subfamily.</text>
</comment>
<proteinExistence type="inferred from homology"/>
<dbReference type="NCBIfam" id="NF003455">
    <property type="entry name" value="PRK05054.1"/>
    <property type="match status" value="1"/>
</dbReference>
<dbReference type="InterPro" id="IPR011804">
    <property type="entry name" value="RNase_II"/>
</dbReference>
<dbReference type="InterPro" id="IPR004476">
    <property type="entry name" value="RNase_II/RNase_R"/>
</dbReference>
<keyword evidence="11" id="KW-1185">Reference proteome</keyword>
<reference evidence="10 11" key="1">
    <citation type="journal article" date="2019" name="Proc. Natl. Acad. Sci. U.S.A.">
        <title>Exaggeration and cooption of innate immunity for social defense.</title>
        <authorList>
            <person name="Kutsukake M."/>
            <person name="Moriyama M."/>
            <person name="Shigenobu S."/>
            <person name="Meng X.-Y."/>
            <person name="Nikoh N."/>
            <person name="Noda C."/>
            <person name="Kobayashi S."/>
            <person name="Fukatsu T."/>
        </authorList>
    </citation>
    <scope>NUCLEOTIDE SEQUENCE [LARGE SCALE GENOMIC DNA]</scope>
    <source>
        <strain evidence="10 11">Nmo</strain>
    </source>
</reference>
<dbReference type="InterPro" id="IPR012340">
    <property type="entry name" value="NA-bd_OB-fold"/>
</dbReference>
<dbReference type="NCBIfam" id="TIGR02062">
    <property type="entry name" value="RNase_B"/>
    <property type="match status" value="1"/>
</dbReference>
<dbReference type="SUPFAM" id="SSF50249">
    <property type="entry name" value="Nucleic acid-binding proteins"/>
    <property type="match status" value="3"/>
</dbReference>
<evidence type="ECO:0000256" key="3">
    <source>
        <dbReference type="ARBA" id="ARBA00022490"/>
    </source>
</evidence>
<dbReference type="OrthoDB" id="9764149at2"/>
<dbReference type="EMBL" id="AP019379">
    <property type="protein sequence ID" value="BBI01221.1"/>
    <property type="molecule type" value="Genomic_DNA"/>
</dbReference>
<evidence type="ECO:0000256" key="1">
    <source>
        <dbReference type="ARBA" id="ARBA00001849"/>
    </source>
</evidence>
<dbReference type="Pfam" id="PF00773">
    <property type="entry name" value="RNB"/>
    <property type="match status" value="1"/>
</dbReference>
<dbReference type="NCBIfam" id="TIGR00358">
    <property type="entry name" value="3_prime_RNase"/>
    <property type="match status" value="1"/>
</dbReference>
<keyword evidence="7" id="KW-0694">RNA-binding</keyword>
<evidence type="ECO:0000256" key="4">
    <source>
        <dbReference type="ARBA" id="ARBA00022722"/>
    </source>
</evidence>
<dbReference type="Proteomes" id="UP000317544">
    <property type="component" value="Chromosome"/>
</dbReference>
<evidence type="ECO:0000259" key="9">
    <source>
        <dbReference type="SMART" id="SM00955"/>
    </source>
</evidence>
<dbReference type="SMART" id="SM00955">
    <property type="entry name" value="RNB"/>
    <property type="match status" value="1"/>
</dbReference>
<dbReference type="GO" id="GO:0006402">
    <property type="term" value="P:mRNA catabolic process"/>
    <property type="evidence" value="ECO:0007669"/>
    <property type="project" value="TreeGrafter"/>
</dbReference>
<dbReference type="Gene3D" id="2.40.50.140">
    <property type="entry name" value="Nucleic acid-binding proteins"/>
    <property type="match status" value="1"/>
</dbReference>
<dbReference type="EC" id="3.1.13.1" evidence="8"/>
<comment type="catalytic activity">
    <reaction evidence="1">
        <text>Exonucleolytic cleavage in the 3'- to 5'-direction to yield nucleoside 5'-phosphates.</text>
        <dbReference type="EC" id="3.1.13.1"/>
    </reaction>
</comment>
<dbReference type="GO" id="GO:0003723">
    <property type="term" value="F:RNA binding"/>
    <property type="evidence" value="ECO:0007669"/>
    <property type="project" value="UniProtKB-KW"/>
</dbReference>
<name>A0A455TA60_9GAMM</name>
<dbReference type="PANTHER" id="PTHR23355:SF37">
    <property type="entry name" value="EXORIBONUCLEASE 2"/>
    <property type="match status" value="1"/>
</dbReference>
<dbReference type="InterPro" id="IPR001900">
    <property type="entry name" value="RNase_II/R"/>
</dbReference>
<dbReference type="PROSITE" id="PS01175">
    <property type="entry name" value="RIBONUCLEASE_II"/>
    <property type="match status" value="1"/>
</dbReference>
<dbReference type="GO" id="GO:0008859">
    <property type="term" value="F:exoribonuclease II activity"/>
    <property type="evidence" value="ECO:0007669"/>
    <property type="project" value="UniProtKB-UniRule"/>
</dbReference>
<sequence length="646" mass="75294">MLKNHPLLLQLKKKFQNKIVTVKKIVKKNIQKFNFFNIEKNKKCQVSSTSIENLLSEGNNITSINIKSNKKVIMPLKLVKTSLKEFVGRIQKKNKKIFIIPEYFFLKESIICECTNDLKNKIQSNDWVLAKLLRYKFKKNKFFVAYIIKIIASKKNPLARWLITLAKYNLDDSAPKVKNYNFIVDSKYNRLDLTKLDFITIDNAFTKDIDDAVYITKNFKNEFVLTIAIADPTSYIPYQSELDTIAKNRGFTNYLPGFNVPMLPKELSENLCSLKPGMCRPALVCMVNISNQGNIIEDSIQFNLAWIKSKEKLIYENVSNWLENIGTWKPQSNVIANQIFLLQSLYKVRRQWRKKHTLIYKEKLEYKFNFSKNGEVIKITGVHRRIAHRIIEESMIIANMCAAGILTKKIGFGIYNVHIGYDILNAAQIICILKRYNILVNIKDICNLTSVIKLNKKLNILNNNYLNNRIRKFQAYSEFSITPKPHFGLGVKYYATWTSPIRKYGDMINHRLLKSIITNTSHLSLKRDVVIKISNCKRKNRMAERDISDWLYISYFKKNVNINDIFKGEIIDIFKAGMRICLINNGANAFVPFYLLNFICSKLVYHKNDGIIYEHNKPLYRVSDIIKVSIIDVKEHEKKIIACPFF</sequence>
<dbReference type="InterPro" id="IPR022966">
    <property type="entry name" value="RNase_II/R_CS"/>
</dbReference>
<evidence type="ECO:0000313" key="10">
    <source>
        <dbReference type="EMBL" id="BBI01221.1"/>
    </source>
</evidence>
<dbReference type="AlphaFoldDB" id="A0A455TA60"/>
<dbReference type="PANTHER" id="PTHR23355">
    <property type="entry name" value="RIBONUCLEASE"/>
    <property type="match status" value="1"/>
</dbReference>
<keyword evidence="6" id="KW-0269">Exonuclease</keyword>
<dbReference type="GO" id="GO:0005829">
    <property type="term" value="C:cytosol"/>
    <property type="evidence" value="ECO:0007669"/>
    <property type="project" value="TreeGrafter"/>
</dbReference>
<dbReference type="Gene3D" id="2.40.50.640">
    <property type="match status" value="1"/>
</dbReference>
<gene>
    <name evidence="10" type="primary">rnb</name>
    <name evidence="10" type="ORF">BUCNMO_206</name>
</gene>
<evidence type="ECO:0000313" key="11">
    <source>
        <dbReference type="Proteomes" id="UP000317544"/>
    </source>
</evidence>
<evidence type="ECO:0000256" key="2">
    <source>
        <dbReference type="ARBA" id="ARBA00009925"/>
    </source>
</evidence>
<evidence type="ECO:0000256" key="6">
    <source>
        <dbReference type="ARBA" id="ARBA00022839"/>
    </source>
</evidence>
<accession>A0A455TA60</accession>
<protein>
    <recommendedName>
        <fullName evidence="8">Exoribonuclease II</fullName>
        <ecNumber evidence="8">3.1.13.1</ecNumber>
    </recommendedName>
</protein>
<organism evidence="10 11">
    <name type="scientific">Buchnera aphidicola</name>
    <name type="common">Nipponaphis monzeni</name>
    <dbReference type="NCBI Taxonomy" id="2495405"/>
    <lineage>
        <taxon>Bacteria</taxon>
        <taxon>Pseudomonadati</taxon>
        <taxon>Pseudomonadota</taxon>
        <taxon>Gammaproteobacteria</taxon>
        <taxon>Enterobacterales</taxon>
        <taxon>Erwiniaceae</taxon>
        <taxon>Buchnera</taxon>
    </lineage>
</organism>
<dbReference type="InterPro" id="IPR050180">
    <property type="entry name" value="RNR_Ribonuclease"/>
</dbReference>
<evidence type="ECO:0000256" key="5">
    <source>
        <dbReference type="ARBA" id="ARBA00022801"/>
    </source>
</evidence>
<feature type="domain" description="RNB" evidence="9">
    <location>
        <begin position="190"/>
        <end position="519"/>
    </location>
</feature>
<evidence type="ECO:0000256" key="8">
    <source>
        <dbReference type="NCBIfam" id="TIGR02062"/>
    </source>
</evidence>
<dbReference type="RefSeq" id="WP_158344820.1">
    <property type="nucleotide sequence ID" value="NZ_AP019379.1"/>
</dbReference>